<evidence type="ECO:0000313" key="1">
    <source>
        <dbReference type="EMBL" id="MDI5974148.1"/>
    </source>
</evidence>
<accession>A0AA90H4W2</accession>
<gene>
    <name evidence="1" type="ORF">POF50_033205</name>
</gene>
<proteinExistence type="predicted"/>
<organism evidence="1">
    <name type="scientific">Streptantibioticus silvisoli</name>
    <dbReference type="NCBI Taxonomy" id="2705255"/>
    <lineage>
        <taxon>Bacteria</taxon>
        <taxon>Bacillati</taxon>
        <taxon>Actinomycetota</taxon>
        <taxon>Actinomycetes</taxon>
        <taxon>Kitasatosporales</taxon>
        <taxon>Streptomycetaceae</taxon>
        <taxon>Streptantibioticus</taxon>
    </lineage>
</organism>
<dbReference type="RefSeq" id="WP_271314087.1">
    <property type="nucleotide sequence ID" value="NZ_JABXJJ020000062.1"/>
</dbReference>
<protein>
    <submittedName>
        <fullName evidence="1">Uncharacterized protein</fullName>
    </submittedName>
</protein>
<sequence>MEGQNGDGVVTFRADHSLLSDRPRIKTALISGCPTGRTVETCGFFAKSEVSDAARTGSTVGLAFSRLAGPDCVTVNLNARRDAGRVILCVIDDPDPHVYGSAIPPYGGCGRVEPELRR</sequence>
<name>A0AA90H4W2_9ACTN</name>
<reference evidence="1" key="1">
    <citation type="submission" date="2023-05" db="EMBL/GenBank/DDBJ databases">
        <title>Streptantibioticus silvisoli sp. nov., acidotolerant actinomycetes 1 from pine litter.</title>
        <authorList>
            <person name="Swiecimska M."/>
            <person name="Golinska P."/>
            <person name="Sangal V."/>
            <person name="Wachnowicz B."/>
            <person name="Goodfellow M."/>
        </authorList>
    </citation>
    <scope>NUCLEOTIDE SEQUENCE</scope>
    <source>
        <strain evidence="1">SL13</strain>
    </source>
</reference>
<dbReference type="AlphaFoldDB" id="A0AA90H4W2"/>
<comment type="caution">
    <text evidence="1">The sequence shown here is derived from an EMBL/GenBank/DDBJ whole genome shotgun (WGS) entry which is preliminary data.</text>
</comment>
<dbReference type="EMBL" id="JABXJJ020000062">
    <property type="protein sequence ID" value="MDI5974148.1"/>
    <property type="molecule type" value="Genomic_DNA"/>
</dbReference>